<protein>
    <recommendedName>
        <fullName evidence="3">DUF2946 domain-containing protein</fullName>
    </recommendedName>
</protein>
<sequence>MNKKTIISLRAFFLLFVFFLNTGIGFACAVQSDLWSGGHHHMHDMHAMHHEHKKASHKCCGDAMVKFEQLDKSKSQLDESVHLPLQTCLYPVLYLPGIHQGYHSVQPGYILPQQNPPPVDIRVSIQSFQI</sequence>
<proteinExistence type="predicted"/>
<evidence type="ECO:0008006" key="3">
    <source>
        <dbReference type="Google" id="ProtNLM"/>
    </source>
</evidence>
<accession>A0ABY4HZC3</accession>
<dbReference type="RefSeq" id="WP_247811140.1">
    <property type="nucleotide sequence ID" value="NZ_CP095855.1"/>
</dbReference>
<keyword evidence="2" id="KW-1185">Reference proteome</keyword>
<dbReference type="EMBL" id="CP095855">
    <property type="protein sequence ID" value="UPK68773.1"/>
    <property type="molecule type" value="Genomic_DNA"/>
</dbReference>
<dbReference type="Proteomes" id="UP000830198">
    <property type="component" value="Chromosome"/>
</dbReference>
<gene>
    <name evidence="1" type="ORF">MYF79_27820</name>
</gene>
<name>A0ABY4HZC3_CHIFI</name>
<reference evidence="1 2" key="1">
    <citation type="submission" date="2022-04" db="EMBL/GenBank/DDBJ databases">
        <title>The arsenic-methylating capacity of Chitinophaga filiformis YT5 during chitin decomposition.</title>
        <authorList>
            <person name="Chen G."/>
            <person name="Liang Y."/>
        </authorList>
    </citation>
    <scope>NUCLEOTIDE SEQUENCE [LARGE SCALE GENOMIC DNA]</scope>
    <source>
        <strain evidence="1 2">YT5</strain>
    </source>
</reference>
<dbReference type="PROSITE" id="PS51257">
    <property type="entry name" value="PROKAR_LIPOPROTEIN"/>
    <property type="match status" value="1"/>
</dbReference>
<evidence type="ECO:0000313" key="2">
    <source>
        <dbReference type="Proteomes" id="UP000830198"/>
    </source>
</evidence>
<organism evidence="1 2">
    <name type="scientific">Chitinophaga filiformis</name>
    <name type="common">Myxococcus filiformis</name>
    <name type="synonym">Flexibacter filiformis</name>
    <dbReference type="NCBI Taxonomy" id="104663"/>
    <lineage>
        <taxon>Bacteria</taxon>
        <taxon>Pseudomonadati</taxon>
        <taxon>Bacteroidota</taxon>
        <taxon>Chitinophagia</taxon>
        <taxon>Chitinophagales</taxon>
        <taxon>Chitinophagaceae</taxon>
        <taxon>Chitinophaga</taxon>
    </lineage>
</organism>
<evidence type="ECO:0000313" key="1">
    <source>
        <dbReference type="EMBL" id="UPK68773.1"/>
    </source>
</evidence>